<feature type="transmembrane region" description="Helical" evidence="6">
    <location>
        <begin position="351"/>
        <end position="369"/>
    </location>
</feature>
<dbReference type="EMBL" id="JACHYB010000001">
    <property type="protein sequence ID" value="MBB3187335.1"/>
    <property type="molecule type" value="Genomic_DNA"/>
</dbReference>
<accession>A0A7W5DRD3</accession>
<dbReference type="PANTHER" id="PTHR30250:SF11">
    <property type="entry name" value="O-ANTIGEN TRANSPORTER-RELATED"/>
    <property type="match status" value="1"/>
</dbReference>
<dbReference type="InterPro" id="IPR002797">
    <property type="entry name" value="Polysacc_synth"/>
</dbReference>
<evidence type="ECO:0000256" key="2">
    <source>
        <dbReference type="ARBA" id="ARBA00022475"/>
    </source>
</evidence>
<reference evidence="7 8" key="1">
    <citation type="submission" date="2020-08" db="EMBL/GenBank/DDBJ databases">
        <title>Genomic Encyclopedia of Type Strains, Phase IV (KMG-IV): sequencing the most valuable type-strain genomes for metagenomic binning, comparative biology and taxonomic classification.</title>
        <authorList>
            <person name="Goeker M."/>
        </authorList>
    </citation>
    <scope>NUCLEOTIDE SEQUENCE [LARGE SCALE GENOMIC DNA]</scope>
    <source>
        <strain evidence="7 8">DSM 27471</strain>
    </source>
</reference>
<proteinExistence type="predicted"/>
<feature type="transmembrane region" description="Helical" evidence="6">
    <location>
        <begin position="195"/>
        <end position="217"/>
    </location>
</feature>
<feature type="transmembrane region" description="Helical" evidence="6">
    <location>
        <begin position="459"/>
        <end position="478"/>
    </location>
</feature>
<keyword evidence="8" id="KW-1185">Reference proteome</keyword>
<organism evidence="7 8">
    <name type="scientific">Microbacter margulisiae</name>
    <dbReference type="NCBI Taxonomy" id="1350067"/>
    <lineage>
        <taxon>Bacteria</taxon>
        <taxon>Pseudomonadati</taxon>
        <taxon>Bacteroidota</taxon>
        <taxon>Bacteroidia</taxon>
        <taxon>Bacteroidales</taxon>
        <taxon>Porphyromonadaceae</taxon>
        <taxon>Microbacter</taxon>
    </lineage>
</organism>
<feature type="transmembrane region" description="Helical" evidence="6">
    <location>
        <begin position="436"/>
        <end position="453"/>
    </location>
</feature>
<sequence length="495" mass="56517">MSKLVRLAKDTAIYGVSSIAGKVLNWLLVPLYAYVLTNTADYGIVTNLYGWTALLLVVLTYGMETGFFRFANKQENKAEEVYGTILSSVGSTSLVFAIITVIFAAPFANMLGYHKHPEFIAMLGVVVAMDAFSAIPFAYLRYKNRPYMFAGLKMVMIFVNIFFNLFFLIACPWLQHHHPGSISWFYRSDYGVGYIFVANLISTVVALLCLLPFVIHIKFRLNWPLLKQILSYSFPLLLLGIAGIMNQTIDKILFPVIYPNHVEGMKLLGIYGACSKVAMVMMMFTQAFRFAYEPFVFAQHKDSNSKAAYSDAMKYFIIFALMLVLSMTFYLDVLKYIIGPEYRQGLAVVPIVLGSYLFQGIFFNLSLWYKLIDKTIWGAIFSGIGFIITLSLNILLVPSMYYFGSAWAAFSAYFVIAILSYFYGQKYFPIDYQLKVIGKYFLLAAVLFVLGWFVKFHFIIITLAFRTVLLAIFVRYAVKHDFPLNKMPYINKFFK</sequence>
<dbReference type="Proteomes" id="UP000544222">
    <property type="component" value="Unassembled WGS sequence"/>
</dbReference>
<comment type="subcellular location">
    <subcellularLocation>
        <location evidence="1">Cell membrane</location>
        <topology evidence="1">Multi-pass membrane protein</topology>
    </subcellularLocation>
</comment>
<evidence type="ECO:0000313" key="7">
    <source>
        <dbReference type="EMBL" id="MBB3187335.1"/>
    </source>
</evidence>
<feature type="transmembrane region" description="Helical" evidence="6">
    <location>
        <begin position="48"/>
        <end position="70"/>
    </location>
</feature>
<dbReference type="GO" id="GO:0005886">
    <property type="term" value="C:plasma membrane"/>
    <property type="evidence" value="ECO:0007669"/>
    <property type="project" value="UniProtKB-SubCell"/>
</dbReference>
<keyword evidence="3 6" id="KW-0812">Transmembrane</keyword>
<evidence type="ECO:0000256" key="1">
    <source>
        <dbReference type="ARBA" id="ARBA00004651"/>
    </source>
</evidence>
<feature type="transmembrane region" description="Helical" evidence="6">
    <location>
        <begin position="154"/>
        <end position="175"/>
    </location>
</feature>
<gene>
    <name evidence="7" type="ORF">FHX64_001498</name>
</gene>
<dbReference type="PANTHER" id="PTHR30250">
    <property type="entry name" value="PST FAMILY PREDICTED COLANIC ACID TRANSPORTER"/>
    <property type="match status" value="1"/>
</dbReference>
<protein>
    <submittedName>
        <fullName evidence="7">O-antigen/teichoic acid export membrane protein</fullName>
    </submittedName>
</protein>
<keyword evidence="5 6" id="KW-0472">Membrane</keyword>
<feature type="transmembrane region" description="Helical" evidence="6">
    <location>
        <begin position="119"/>
        <end position="142"/>
    </location>
</feature>
<evidence type="ECO:0000313" key="8">
    <source>
        <dbReference type="Proteomes" id="UP000544222"/>
    </source>
</evidence>
<feature type="transmembrane region" description="Helical" evidence="6">
    <location>
        <begin position="402"/>
        <end position="424"/>
    </location>
</feature>
<dbReference type="AlphaFoldDB" id="A0A7W5DRD3"/>
<keyword evidence="2" id="KW-1003">Cell membrane</keyword>
<evidence type="ECO:0000256" key="3">
    <source>
        <dbReference type="ARBA" id="ARBA00022692"/>
    </source>
</evidence>
<dbReference type="InterPro" id="IPR050833">
    <property type="entry name" value="Poly_Biosynth_Transport"/>
</dbReference>
<comment type="caution">
    <text evidence="7">The sequence shown here is derived from an EMBL/GenBank/DDBJ whole genome shotgun (WGS) entry which is preliminary data.</text>
</comment>
<feature type="transmembrane region" description="Helical" evidence="6">
    <location>
        <begin position="12"/>
        <end position="36"/>
    </location>
</feature>
<evidence type="ECO:0000256" key="4">
    <source>
        <dbReference type="ARBA" id="ARBA00022989"/>
    </source>
</evidence>
<evidence type="ECO:0000256" key="6">
    <source>
        <dbReference type="SAM" id="Phobius"/>
    </source>
</evidence>
<feature type="transmembrane region" description="Helical" evidence="6">
    <location>
        <begin position="376"/>
        <end position="396"/>
    </location>
</feature>
<feature type="transmembrane region" description="Helical" evidence="6">
    <location>
        <begin position="229"/>
        <end position="249"/>
    </location>
</feature>
<feature type="transmembrane region" description="Helical" evidence="6">
    <location>
        <begin position="269"/>
        <end position="292"/>
    </location>
</feature>
<evidence type="ECO:0000256" key="5">
    <source>
        <dbReference type="ARBA" id="ARBA00023136"/>
    </source>
</evidence>
<feature type="transmembrane region" description="Helical" evidence="6">
    <location>
        <begin position="82"/>
        <end position="107"/>
    </location>
</feature>
<name>A0A7W5DRD3_9PORP</name>
<dbReference type="RefSeq" id="WP_183413107.1">
    <property type="nucleotide sequence ID" value="NZ_JACHYB010000001.1"/>
</dbReference>
<keyword evidence="4 6" id="KW-1133">Transmembrane helix</keyword>
<dbReference type="Pfam" id="PF01943">
    <property type="entry name" value="Polysacc_synt"/>
    <property type="match status" value="1"/>
</dbReference>
<feature type="transmembrane region" description="Helical" evidence="6">
    <location>
        <begin position="312"/>
        <end position="331"/>
    </location>
</feature>